<dbReference type="EMBL" id="JBHMBL010000004">
    <property type="protein sequence ID" value="MFB9644004.1"/>
    <property type="molecule type" value="Genomic_DNA"/>
</dbReference>
<dbReference type="RefSeq" id="WP_157424394.1">
    <property type="nucleotide sequence ID" value="NZ_BAAANI010000005.1"/>
</dbReference>
<feature type="region of interest" description="Disordered" evidence="1">
    <location>
        <begin position="1"/>
        <end position="28"/>
    </location>
</feature>
<proteinExistence type="predicted"/>
<evidence type="ECO:0000256" key="1">
    <source>
        <dbReference type="SAM" id="MobiDB-lite"/>
    </source>
</evidence>
<evidence type="ECO:0000313" key="2">
    <source>
        <dbReference type="EMBL" id="MFB9644004.1"/>
    </source>
</evidence>
<feature type="compositionally biased region" description="Low complexity" evidence="1">
    <location>
        <begin position="17"/>
        <end position="28"/>
    </location>
</feature>
<comment type="caution">
    <text evidence="2">The sequence shown here is derived from an EMBL/GenBank/DDBJ whole genome shotgun (WGS) entry which is preliminary data.</text>
</comment>
<evidence type="ECO:0000313" key="3">
    <source>
        <dbReference type="Proteomes" id="UP001589667"/>
    </source>
</evidence>
<protein>
    <submittedName>
        <fullName evidence="2">Uncharacterized protein</fullName>
    </submittedName>
</protein>
<dbReference type="Proteomes" id="UP001589667">
    <property type="component" value="Unassembled WGS sequence"/>
</dbReference>
<organism evidence="2 3">
    <name type="scientific">Agromyces lapidis</name>
    <dbReference type="NCBI Taxonomy" id="279574"/>
    <lineage>
        <taxon>Bacteria</taxon>
        <taxon>Bacillati</taxon>
        <taxon>Actinomycetota</taxon>
        <taxon>Actinomycetes</taxon>
        <taxon>Micrococcales</taxon>
        <taxon>Microbacteriaceae</taxon>
        <taxon>Agromyces</taxon>
    </lineage>
</organism>
<keyword evidence="3" id="KW-1185">Reference proteome</keyword>
<accession>A0ABV5SY64</accession>
<gene>
    <name evidence="2" type="ORF">ACFFQV_17070</name>
</gene>
<name>A0ABV5SY64_9MICO</name>
<reference evidence="2 3" key="1">
    <citation type="submission" date="2024-09" db="EMBL/GenBank/DDBJ databases">
        <authorList>
            <person name="Sun Q."/>
            <person name="Mori K."/>
        </authorList>
    </citation>
    <scope>NUCLEOTIDE SEQUENCE [LARGE SCALE GENOMIC DNA]</scope>
    <source>
        <strain evidence="2 3">JCM 14321</strain>
    </source>
</reference>
<sequence>MSVEIGADASATAPFEAPSSGGALPAASGSPFTMLPGDAGAMICEGDVCFVPGLSVE</sequence>